<dbReference type="InterPro" id="IPR003764">
    <property type="entry name" value="GlcNAc_6-P_deAcase"/>
</dbReference>
<gene>
    <name evidence="7" type="ORF">SA87_02960</name>
</gene>
<evidence type="ECO:0000256" key="2">
    <source>
        <dbReference type="ARBA" id="ARBA00022723"/>
    </source>
</evidence>
<comment type="similarity">
    <text evidence="1">Belongs to the metallo-dependent hydrolases superfamily. NagA family.</text>
</comment>
<organism evidence="7 8">
    <name type="scientific">Hydrogenibacillus schlegelii</name>
    <name type="common">Bacillus schlegelii</name>
    <dbReference type="NCBI Taxonomy" id="1484"/>
    <lineage>
        <taxon>Bacteria</taxon>
        <taxon>Bacillati</taxon>
        <taxon>Bacillota</taxon>
        <taxon>Bacilli</taxon>
        <taxon>Bacillales</taxon>
        <taxon>Bacillales Family X. Incertae Sedis</taxon>
        <taxon>Hydrogenibacillus</taxon>
    </lineage>
</organism>
<dbReference type="EMBL" id="JXBB01000029">
    <property type="protein sequence ID" value="OAR03995.1"/>
    <property type="molecule type" value="Genomic_DNA"/>
</dbReference>
<dbReference type="PANTHER" id="PTHR11113:SF14">
    <property type="entry name" value="N-ACETYLGLUCOSAMINE-6-PHOSPHATE DEACETYLASE"/>
    <property type="match status" value="1"/>
</dbReference>
<dbReference type="InterPro" id="IPR011059">
    <property type="entry name" value="Metal-dep_hydrolase_composite"/>
</dbReference>
<sequence length="504" mass="52981">MIFQSQEAEMSMAEMSWEIRGVQVVLPDRLIPNGIIRTRGERIVFVGEADGAEDGAAAENGVSGGDLPEEAWSADGASSSAEERPRVIDARALGPDLVAIPGMIDLHVHGADGADVMDGTPEALRMIARALLREGTTAFCATTMSASEERLVRALRNVAASFDAAPASAASAFSSQGGAQADGRAPEAIEQAGDRAPEAIEQAGDRAAEAGAALLGVHLEGPFLHPARAGAHPVEALRAPALAAFRRLNEAAGGRIRLITMAPELPGALELIPELVREGVVVSVGHTDADYETVVAAADRGARHITHVFNAMRPLHHRAPGALGAALVDDRLTVELIADGVHVHPALFRLVFRAKGTERVVLITDGIRAKGRPDGVYELGGREVTVRCGRATLADGTLAGSVLRMNEALKHLVDAGIPLVEAVRAATLNPARALGLDGERGALLPGRLADVVLLDASFAVRMVWVRGRLAHIREEEAGKEAEKDGAAGKRRSLFVPLRSPLTER</sequence>
<protein>
    <recommendedName>
        <fullName evidence="6">Amidohydrolase-related domain-containing protein</fullName>
    </recommendedName>
</protein>
<dbReference type="STRING" id="1484.SA87_02960"/>
<evidence type="ECO:0000256" key="1">
    <source>
        <dbReference type="ARBA" id="ARBA00010716"/>
    </source>
</evidence>
<dbReference type="NCBIfam" id="TIGR00221">
    <property type="entry name" value="nagA"/>
    <property type="match status" value="1"/>
</dbReference>
<reference evidence="7 8" key="1">
    <citation type="submission" date="2015-09" db="EMBL/GenBank/DDBJ databases">
        <title>Draft genome sequence of Hydrogenibacillus schlegelii DSM 2000.</title>
        <authorList>
            <person name="Hemp J."/>
        </authorList>
    </citation>
    <scope>NUCLEOTIDE SEQUENCE [LARGE SCALE GENOMIC DNA]</scope>
    <source>
        <strain evidence="7 8">MA 48</strain>
    </source>
</reference>
<dbReference type="GO" id="GO:0008448">
    <property type="term" value="F:N-acetylglucosamine-6-phosphate deacetylase activity"/>
    <property type="evidence" value="ECO:0007669"/>
    <property type="project" value="InterPro"/>
</dbReference>
<accession>A0A179INR8</accession>
<feature type="domain" description="Amidohydrolase-related" evidence="6">
    <location>
        <begin position="207"/>
        <end position="469"/>
    </location>
</feature>
<keyword evidence="3" id="KW-0378">Hydrolase</keyword>
<dbReference type="Pfam" id="PF01979">
    <property type="entry name" value="Amidohydro_1"/>
    <property type="match status" value="1"/>
</dbReference>
<evidence type="ECO:0000256" key="5">
    <source>
        <dbReference type="SAM" id="MobiDB-lite"/>
    </source>
</evidence>
<dbReference type="SUPFAM" id="SSF51556">
    <property type="entry name" value="Metallo-dependent hydrolases"/>
    <property type="match status" value="1"/>
</dbReference>
<dbReference type="GO" id="GO:0046872">
    <property type="term" value="F:metal ion binding"/>
    <property type="evidence" value="ECO:0007669"/>
    <property type="project" value="UniProtKB-KW"/>
</dbReference>
<evidence type="ECO:0000259" key="6">
    <source>
        <dbReference type="Pfam" id="PF01979"/>
    </source>
</evidence>
<feature type="compositionally biased region" description="Basic and acidic residues" evidence="5">
    <location>
        <begin position="476"/>
        <end position="487"/>
    </location>
</feature>
<dbReference type="PANTHER" id="PTHR11113">
    <property type="entry name" value="N-ACETYLGLUCOSAMINE-6-PHOSPHATE DEACETYLASE"/>
    <property type="match status" value="1"/>
</dbReference>
<keyword evidence="2" id="KW-0479">Metal-binding</keyword>
<dbReference type="GO" id="GO:0006046">
    <property type="term" value="P:N-acetylglucosamine catabolic process"/>
    <property type="evidence" value="ECO:0007669"/>
    <property type="project" value="TreeGrafter"/>
</dbReference>
<dbReference type="OrthoDB" id="9776488at2"/>
<dbReference type="Gene3D" id="3.20.20.140">
    <property type="entry name" value="Metal-dependent hydrolases"/>
    <property type="match status" value="1"/>
</dbReference>
<dbReference type="AlphaFoldDB" id="A0A179INR8"/>
<keyword evidence="4" id="KW-0119">Carbohydrate metabolism</keyword>
<dbReference type="Proteomes" id="UP000243024">
    <property type="component" value="Unassembled WGS sequence"/>
</dbReference>
<dbReference type="CDD" id="cd00854">
    <property type="entry name" value="NagA"/>
    <property type="match status" value="1"/>
</dbReference>
<keyword evidence="8" id="KW-1185">Reference proteome</keyword>
<dbReference type="InterPro" id="IPR032466">
    <property type="entry name" value="Metal_Hydrolase"/>
</dbReference>
<comment type="caution">
    <text evidence="7">The sequence shown here is derived from an EMBL/GenBank/DDBJ whole genome shotgun (WGS) entry which is preliminary data.</text>
</comment>
<evidence type="ECO:0000256" key="3">
    <source>
        <dbReference type="ARBA" id="ARBA00022801"/>
    </source>
</evidence>
<evidence type="ECO:0000313" key="7">
    <source>
        <dbReference type="EMBL" id="OAR03995.1"/>
    </source>
</evidence>
<dbReference type="InterPro" id="IPR006680">
    <property type="entry name" value="Amidohydro-rel"/>
</dbReference>
<proteinExistence type="inferred from homology"/>
<dbReference type="SUPFAM" id="SSF51338">
    <property type="entry name" value="Composite domain of metallo-dependent hydrolases"/>
    <property type="match status" value="1"/>
</dbReference>
<feature type="region of interest" description="Disordered" evidence="5">
    <location>
        <begin position="55"/>
        <end position="83"/>
    </location>
</feature>
<evidence type="ECO:0000313" key="8">
    <source>
        <dbReference type="Proteomes" id="UP000243024"/>
    </source>
</evidence>
<name>A0A179INR8_HYDSH</name>
<evidence type="ECO:0000256" key="4">
    <source>
        <dbReference type="ARBA" id="ARBA00023277"/>
    </source>
</evidence>
<feature type="region of interest" description="Disordered" evidence="5">
    <location>
        <begin position="476"/>
        <end position="504"/>
    </location>
</feature>